<feature type="transmembrane region" description="Helical" evidence="1">
    <location>
        <begin position="33"/>
        <end position="53"/>
    </location>
</feature>
<evidence type="ECO:0008006" key="4">
    <source>
        <dbReference type="Google" id="ProtNLM"/>
    </source>
</evidence>
<dbReference type="OrthoDB" id="10422992at2759"/>
<comment type="caution">
    <text evidence="2">The sequence shown here is derived from an EMBL/GenBank/DDBJ whole genome shotgun (WGS) entry which is preliminary data.</text>
</comment>
<evidence type="ECO:0000313" key="2">
    <source>
        <dbReference type="EMBL" id="PON37432.1"/>
    </source>
</evidence>
<dbReference type="EMBL" id="JXTB01000530">
    <property type="protein sequence ID" value="PON37432.1"/>
    <property type="molecule type" value="Genomic_DNA"/>
</dbReference>
<keyword evidence="1" id="KW-0472">Membrane</keyword>
<reference evidence="3" key="1">
    <citation type="submission" date="2016-06" db="EMBL/GenBank/DDBJ databases">
        <title>Parallel loss of symbiosis genes in relatives of nitrogen-fixing non-legume Parasponia.</title>
        <authorList>
            <person name="Van Velzen R."/>
            <person name="Holmer R."/>
            <person name="Bu F."/>
            <person name="Rutten L."/>
            <person name="Van Zeijl A."/>
            <person name="Liu W."/>
            <person name="Santuari L."/>
            <person name="Cao Q."/>
            <person name="Sharma T."/>
            <person name="Shen D."/>
            <person name="Roswanjaya Y."/>
            <person name="Wardhani T."/>
            <person name="Kalhor M.S."/>
            <person name="Jansen J."/>
            <person name="Van den Hoogen J."/>
            <person name="Gungor B."/>
            <person name="Hartog M."/>
            <person name="Hontelez J."/>
            <person name="Verver J."/>
            <person name="Yang W.-C."/>
            <person name="Schijlen E."/>
            <person name="Repin R."/>
            <person name="Schilthuizen M."/>
            <person name="Schranz E."/>
            <person name="Heidstra R."/>
            <person name="Miyata K."/>
            <person name="Fedorova E."/>
            <person name="Kohlen W."/>
            <person name="Bisseling T."/>
            <person name="Smit S."/>
            <person name="Geurts R."/>
        </authorList>
    </citation>
    <scope>NUCLEOTIDE SEQUENCE [LARGE SCALE GENOMIC DNA]</scope>
    <source>
        <strain evidence="3">cv. WU1-14</strain>
    </source>
</reference>
<dbReference type="Proteomes" id="UP000237105">
    <property type="component" value="Unassembled WGS sequence"/>
</dbReference>
<name>A0A2P5ALN2_PARAD</name>
<gene>
    <name evidence="2" type="ORF">PanWU01x14_320200</name>
</gene>
<protein>
    <recommendedName>
        <fullName evidence="4">Transmembrane protein</fullName>
    </recommendedName>
</protein>
<organism evidence="2 3">
    <name type="scientific">Parasponia andersonii</name>
    <name type="common">Sponia andersonii</name>
    <dbReference type="NCBI Taxonomy" id="3476"/>
    <lineage>
        <taxon>Eukaryota</taxon>
        <taxon>Viridiplantae</taxon>
        <taxon>Streptophyta</taxon>
        <taxon>Embryophyta</taxon>
        <taxon>Tracheophyta</taxon>
        <taxon>Spermatophyta</taxon>
        <taxon>Magnoliopsida</taxon>
        <taxon>eudicotyledons</taxon>
        <taxon>Gunneridae</taxon>
        <taxon>Pentapetalae</taxon>
        <taxon>rosids</taxon>
        <taxon>fabids</taxon>
        <taxon>Rosales</taxon>
        <taxon>Cannabaceae</taxon>
        <taxon>Parasponia</taxon>
    </lineage>
</organism>
<sequence>MHSWELEILSDLGLESIRFCFSLQLHSLVQVGFLPLGVIFLLFRFFLLCQLYIKHPILKLSSWKVPLHLCIYLFFPLISIIMRVSGNSTLINTCFDSALRHMLCEWL</sequence>
<keyword evidence="1" id="KW-1133">Transmembrane helix</keyword>
<proteinExistence type="predicted"/>
<evidence type="ECO:0000256" key="1">
    <source>
        <dbReference type="SAM" id="Phobius"/>
    </source>
</evidence>
<dbReference type="AlphaFoldDB" id="A0A2P5ALN2"/>
<keyword evidence="1" id="KW-0812">Transmembrane</keyword>
<evidence type="ECO:0000313" key="3">
    <source>
        <dbReference type="Proteomes" id="UP000237105"/>
    </source>
</evidence>
<keyword evidence="3" id="KW-1185">Reference proteome</keyword>
<feature type="transmembrane region" description="Helical" evidence="1">
    <location>
        <begin position="65"/>
        <end position="84"/>
    </location>
</feature>
<accession>A0A2P5ALN2</accession>